<dbReference type="EMBL" id="JASUXU010000145">
    <property type="protein sequence ID" value="KAK0303547.1"/>
    <property type="molecule type" value="Genomic_DNA"/>
</dbReference>
<sequence>AIPSLSMPNLPLILLPDLVAFGRQSPSPPRPKLHPFRFEPLVLSCRASDSSFNIASANIVTGANNLRLLLDFVFGQADKSFRIDMEVRRGTTFMARWESDVSNLTETSRCRGYGRGFEVASTSSQMDLPQTSHHRILSYNLAELKIIVQYQADACDCSCDKAWAGRGTSASTRPVTELPITSSERLHLVAGGVSHDLSCLVEIKSREQRNHHVHDILPQMWLSQQSTMLMGRHSRGCFTSVDICNMAGEIREWEAQNATKLGQFAALLTKIHKLVSAAAEENRSRCFSLLHYRDDDSESLRLFEREGGQAMLAPEE</sequence>
<evidence type="ECO:0000313" key="1">
    <source>
        <dbReference type="EMBL" id="KAK0303547.1"/>
    </source>
</evidence>
<reference evidence="1" key="1">
    <citation type="submission" date="2021-12" db="EMBL/GenBank/DDBJ databases">
        <title>Black yeast isolated from Biological Soil Crust.</title>
        <authorList>
            <person name="Kurbessoian T."/>
        </authorList>
    </citation>
    <scope>NUCLEOTIDE SEQUENCE</scope>
    <source>
        <strain evidence="1">CCFEE 5208</strain>
    </source>
</reference>
<feature type="non-terminal residue" evidence="1">
    <location>
        <position position="1"/>
    </location>
</feature>
<name>A0AAN6J4A1_9PEZI</name>
<dbReference type="Proteomes" id="UP001168146">
    <property type="component" value="Unassembled WGS sequence"/>
</dbReference>
<dbReference type="AlphaFoldDB" id="A0AAN6J4A1"/>
<proteinExistence type="predicted"/>
<accession>A0AAN6J4A1</accession>
<protein>
    <submittedName>
        <fullName evidence="1">Uncharacterized protein</fullName>
    </submittedName>
</protein>
<comment type="caution">
    <text evidence="1">The sequence shown here is derived from an EMBL/GenBank/DDBJ whole genome shotgun (WGS) entry which is preliminary data.</text>
</comment>
<gene>
    <name evidence="1" type="ORF">LTR82_017511</name>
</gene>
<evidence type="ECO:0000313" key="2">
    <source>
        <dbReference type="Proteomes" id="UP001168146"/>
    </source>
</evidence>
<dbReference type="PANTHER" id="PTHR35179">
    <property type="entry name" value="PROTEIN CBG02620"/>
    <property type="match status" value="1"/>
</dbReference>
<organism evidence="1 2">
    <name type="scientific">Friedmanniomyces endolithicus</name>
    <dbReference type="NCBI Taxonomy" id="329885"/>
    <lineage>
        <taxon>Eukaryota</taxon>
        <taxon>Fungi</taxon>
        <taxon>Dikarya</taxon>
        <taxon>Ascomycota</taxon>
        <taxon>Pezizomycotina</taxon>
        <taxon>Dothideomycetes</taxon>
        <taxon>Dothideomycetidae</taxon>
        <taxon>Mycosphaerellales</taxon>
        <taxon>Teratosphaeriaceae</taxon>
        <taxon>Friedmanniomyces</taxon>
    </lineage>
</organism>
<dbReference type="PANTHER" id="PTHR35179:SF2">
    <property type="entry name" value="START DOMAIN-CONTAINING PROTEIN"/>
    <property type="match status" value="1"/>
</dbReference>